<evidence type="ECO:0000256" key="13">
    <source>
        <dbReference type="RuleBase" id="RU362096"/>
    </source>
</evidence>
<dbReference type="SUPFAM" id="SSF50044">
    <property type="entry name" value="SH3-domain"/>
    <property type="match status" value="1"/>
</dbReference>
<comment type="similarity">
    <text evidence="13">Belongs to the protein kinase superfamily. Tyr protein kinase family.</text>
</comment>
<dbReference type="Gene3D" id="3.30.505.10">
    <property type="entry name" value="SH2 domain"/>
    <property type="match status" value="1"/>
</dbReference>
<keyword evidence="5 12" id="KW-0547">Nucleotide-binding</keyword>
<dbReference type="GO" id="GO:0005524">
    <property type="term" value="F:ATP binding"/>
    <property type="evidence" value="ECO:0007669"/>
    <property type="project" value="UniProtKB-UniRule"/>
</dbReference>
<accession>A0A8C8WHG0</accession>
<dbReference type="GO" id="GO:0004715">
    <property type="term" value="F:non-membrane spanning protein tyrosine kinase activity"/>
    <property type="evidence" value="ECO:0007669"/>
    <property type="project" value="UniProtKB-EC"/>
</dbReference>
<dbReference type="PANTHER" id="PTHR24418">
    <property type="entry name" value="TYROSINE-PROTEIN KINASE"/>
    <property type="match status" value="1"/>
</dbReference>
<dbReference type="GO" id="GO:0008285">
    <property type="term" value="P:negative regulation of cell population proliferation"/>
    <property type="evidence" value="ECO:0007669"/>
    <property type="project" value="Ensembl"/>
</dbReference>
<evidence type="ECO:0000256" key="4">
    <source>
        <dbReference type="ARBA" id="ARBA00022679"/>
    </source>
</evidence>
<dbReference type="InterPro" id="IPR020635">
    <property type="entry name" value="Tyr_kinase_cat_dom"/>
</dbReference>
<dbReference type="GO" id="GO:0050868">
    <property type="term" value="P:negative regulation of T cell activation"/>
    <property type="evidence" value="ECO:0007669"/>
    <property type="project" value="Ensembl"/>
</dbReference>
<dbReference type="InterPro" id="IPR000980">
    <property type="entry name" value="SH2"/>
</dbReference>
<dbReference type="InterPro" id="IPR000719">
    <property type="entry name" value="Prot_kinase_dom"/>
</dbReference>
<dbReference type="InterPro" id="IPR017441">
    <property type="entry name" value="Protein_kinase_ATP_BS"/>
</dbReference>
<dbReference type="InterPro" id="IPR036028">
    <property type="entry name" value="SH3-like_dom_sf"/>
</dbReference>
<keyword evidence="9 13" id="KW-0829">Tyrosine-protein kinase</keyword>
<dbReference type="GO" id="GO:0050860">
    <property type="term" value="P:negative regulation of T cell receptor signaling pathway"/>
    <property type="evidence" value="ECO:0007669"/>
    <property type="project" value="Ensembl"/>
</dbReference>
<dbReference type="SUPFAM" id="SSF55550">
    <property type="entry name" value="SH2 domain"/>
    <property type="match status" value="1"/>
</dbReference>
<evidence type="ECO:0000259" key="15">
    <source>
        <dbReference type="PROSITE" id="PS50011"/>
    </source>
</evidence>
<dbReference type="PRINTS" id="PR00401">
    <property type="entry name" value="SH2DOMAIN"/>
</dbReference>
<dbReference type="PROSITE" id="PS00107">
    <property type="entry name" value="PROTEIN_KINASE_ATP"/>
    <property type="match status" value="1"/>
</dbReference>
<evidence type="ECO:0000256" key="12">
    <source>
        <dbReference type="PROSITE-ProRule" id="PRU10141"/>
    </source>
</evidence>
<dbReference type="GO" id="GO:0042997">
    <property type="term" value="P:negative regulation of Golgi to plasma membrane protein transport"/>
    <property type="evidence" value="ECO:0007669"/>
    <property type="project" value="Ensembl"/>
</dbReference>
<evidence type="ECO:0000256" key="11">
    <source>
        <dbReference type="PROSITE-ProRule" id="PRU00191"/>
    </source>
</evidence>
<dbReference type="Proteomes" id="UP000694399">
    <property type="component" value="Chromosome B4"/>
</dbReference>
<evidence type="ECO:0000256" key="2">
    <source>
        <dbReference type="ARBA" id="ARBA00022443"/>
    </source>
</evidence>
<dbReference type="FunFam" id="3.30.505.10:FF:000023">
    <property type="entry name" value="Tyrosine-protein kinase"/>
    <property type="match status" value="1"/>
</dbReference>
<evidence type="ECO:0000256" key="10">
    <source>
        <dbReference type="ARBA" id="ARBA00051245"/>
    </source>
</evidence>
<name>A0A8C8WHG0_PANLE</name>
<reference evidence="16" key="1">
    <citation type="journal article" date="2019" name="bioRxiv">
        <title>Long live the king: chromosome-level assembly of the lion (Panthera leo) using linked-read, Hi-C, and long read data.</title>
        <authorList>
            <person name="Armstrong E.E."/>
            <person name="Taylor R.W."/>
            <person name="Miller D.E."/>
            <person name="Kaelin C."/>
            <person name="Barsh G."/>
            <person name="Hadly E.A."/>
            <person name="Petrov D."/>
        </authorList>
    </citation>
    <scope>NUCLEOTIDE SEQUENCE [LARGE SCALE GENOMIC DNA]</scope>
</reference>
<evidence type="ECO:0000259" key="14">
    <source>
        <dbReference type="PROSITE" id="PS50001"/>
    </source>
</evidence>
<keyword evidence="3" id="KW-0963">Cytoplasm</keyword>
<dbReference type="PROSITE" id="PS50001">
    <property type="entry name" value="SH2"/>
    <property type="match status" value="1"/>
</dbReference>
<dbReference type="AlphaFoldDB" id="A0A8C8WHG0"/>
<keyword evidence="2" id="KW-0728">SH3 domain</keyword>
<dbReference type="GO" id="GO:0042802">
    <property type="term" value="F:identical protein binding"/>
    <property type="evidence" value="ECO:0007669"/>
    <property type="project" value="Ensembl"/>
</dbReference>
<evidence type="ECO:0000256" key="8">
    <source>
        <dbReference type="ARBA" id="ARBA00022999"/>
    </source>
</evidence>
<dbReference type="InterPro" id="IPR035027">
    <property type="entry name" value="Csk-like_SH2"/>
</dbReference>
<evidence type="ECO:0000256" key="1">
    <source>
        <dbReference type="ARBA" id="ARBA00004496"/>
    </source>
</evidence>
<dbReference type="InterPro" id="IPR050198">
    <property type="entry name" value="Non-receptor_tyrosine_kinases"/>
</dbReference>
<dbReference type="Pfam" id="PF00017">
    <property type="entry name" value="SH2"/>
    <property type="match status" value="1"/>
</dbReference>
<feature type="binding site" evidence="12">
    <location>
        <position position="321"/>
    </location>
    <ligand>
        <name>ATP</name>
        <dbReference type="ChEBI" id="CHEBI:30616"/>
    </ligand>
</feature>
<dbReference type="GeneTree" id="ENSGT00940000157431"/>
<dbReference type="GO" id="GO:0035556">
    <property type="term" value="P:intracellular signal transduction"/>
    <property type="evidence" value="ECO:0007669"/>
    <property type="project" value="Ensembl"/>
</dbReference>
<evidence type="ECO:0000256" key="3">
    <source>
        <dbReference type="ARBA" id="ARBA00022490"/>
    </source>
</evidence>
<dbReference type="SMART" id="SM00219">
    <property type="entry name" value="TyrKc"/>
    <property type="match status" value="1"/>
</dbReference>
<dbReference type="PROSITE" id="PS00109">
    <property type="entry name" value="PROTEIN_KINASE_TYR"/>
    <property type="match status" value="1"/>
</dbReference>
<dbReference type="GO" id="GO:0005911">
    <property type="term" value="C:cell-cell junction"/>
    <property type="evidence" value="ECO:0007669"/>
    <property type="project" value="Ensembl"/>
</dbReference>
<evidence type="ECO:0000256" key="6">
    <source>
        <dbReference type="ARBA" id="ARBA00022777"/>
    </source>
</evidence>
<dbReference type="EC" id="2.7.10.2" evidence="13"/>
<dbReference type="GO" id="GO:0005737">
    <property type="term" value="C:cytoplasm"/>
    <property type="evidence" value="ECO:0007669"/>
    <property type="project" value="UniProtKB-SubCell"/>
</dbReference>
<dbReference type="CDD" id="cd09937">
    <property type="entry name" value="SH2_csk_like"/>
    <property type="match status" value="1"/>
</dbReference>
<dbReference type="Gene3D" id="2.30.30.40">
    <property type="entry name" value="SH3 Domains"/>
    <property type="match status" value="1"/>
</dbReference>
<dbReference type="Gene3D" id="1.10.510.10">
    <property type="entry name" value="Transferase(Phosphotransferase) domain 1"/>
    <property type="match status" value="1"/>
</dbReference>
<dbReference type="Gene3D" id="3.30.200.20">
    <property type="entry name" value="Phosphorylase Kinase, domain 1"/>
    <property type="match status" value="1"/>
</dbReference>
<evidence type="ECO:0000256" key="9">
    <source>
        <dbReference type="ARBA" id="ARBA00023137"/>
    </source>
</evidence>
<keyword evidence="17" id="KW-1185">Reference proteome</keyword>
<evidence type="ECO:0000313" key="17">
    <source>
        <dbReference type="Proteomes" id="UP000694399"/>
    </source>
</evidence>
<feature type="domain" description="SH2" evidence="14">
    <location>
        <begin position="181"/>
        <end position="270"/>
    </location>
</feature>
<dbReference type="FunFam" id="3.30.200.20:FF:000053">
    <property type="entry name" value="Tyrosine-protein kinase"/>
    <property type="match status" value="1"/>
</dbReference>
<dbReference type="InterPro" id="IPR011009">
    <property type="entry name" value="Kinase-like_dom_sf"/>
</dbReference>
<dbReference type="Pfam" id="PF07714">
    <property type="entry name" value="PK_Tyr_Ser-Thr"/>
    <property type="match status" value="1"/>
</dbReference>
<dbReference type="SMART" id="SM00252">
    <property type="entry name" value="SH2"/>
    <property type="match status" value="1"/>
</dbReference>
<dbReference type="GO" id="GO:0034236">
    <property type="term" value="F:protein kinase A catalytic subunit binding"/>
    <property type="evidence" value="ECO:0007669"/>
    <property type="project" value="Ensembl"/>
</dbReference>
<dbReference type="GO" id="GO:0005886">
    <property type="term" value="C:plasma membrane"/>
    <property type="evidence" value="ECO:0007669"/>
    <property type="project" value="Ensembl"/>
</dbReference>
<dbReference type="InterPro" id="IPR001245">
    <property type="entry name" value="Ser-Thr/Tyr_kinase_cat_dom"/>
</dbReference>
<dbReference type="Ensembl" id="ENSPLOT00000003766.1">
    <property type="protein sequence ID" value="ENSPLOP00000003418.1"/>
    <property type="gene ID" value="ENSPLOG00000002469.1"/>
</dbReference>
<reference evidence="16" key="3">
    <citation type="submission" date="2025-09" db="UniProtKB">
        <authorList>
            <consortium name="Ensembl"/>
        </authorList>
    </citation>
    <scope>IDENTIFICATION</scope>
</reference>
<comment type="subcellular location">
    <subcellularLocation>
        <location evidence="1">Cytoplasm</location>
    </subcellularLocation>
</comment>
<proteinExistence type="inferred from homology"/>
<dbReference type="OMA" id="PTMTTHS"/>
<sequence length="549" mass="61129">MGVQIWERWGNLSWKAPRVLMGRSTSLRLTEANQEAVTSRVGGQVGGGGPRAASTRPPAACPAGRLAVRYRMYCQVQLPRHCRAGPSLLQRRRAHHCGRHQGNEGPHVPTPTPSHLQVFLLGPGSPAGYGGPESVSGLPSPQDPNWYKAKNKVGREGIIPANYVQKREGVKAGTKLSLMPWFHGKITREQAERLLCPPETGLFLVRESTNYPGDYTLCVSCDGKVEHYRIMYHASKLSIDEEVYFENLMQLVEHYTSDADGLCTRLIKPKVMEGTVAAQDEFFRSGWALNMKDLKLLQTIGKGEFGDVMLGDYRGNKVAVKCIKNDATAQAFLAEASVMTQLRHSNLVQLLGVIVEEKGGLYIVTEYMAKGSLVDYLRSRGRSVLGGDCLLKFSLDVCEAMEYLEGNNFVHRDLAARNVLVSEDNVAKVSDFGLTKEASSTQDTGKLPVKWTAPEALREKKFSTKSDVWSFGILLWEIYSFGRVPYPRIPLKDVVPRVEKGYKMDAPDGCPPAVYEVMKSCWHLDAATRPSFLQLREQLEHIKTHELHL</sequence>
<evidence type="ECO:0000256" key="7">
    <source>
        <dbReference type="ARBA" id="ARBA00022840"/>
    </source>
</evidence>
<dbReference type="InterPro" id="IPR008266">
    <property type="entry name" value="Tyr_kinase_AS"/>
</dbReference>
<feature type="domain" description="Protein kinase" evidence="15">
    <location>
        <begin position="294"/>
        <end position="548"/>
    </location>
</feature>
<evidence type="ECO:0000313" key="16">
    <source>
        <dbReference type="Ensembl" id="ENSPLOP00000003418.1"/>
    </source>
</evidence>
<gene>
    <name evidence="16" type="primary">CSK</name>
</gene>
<keyword evidence="6 13" id="KW-0418">Kinase</keyword>
<reference evidence="16" key="2">
    <citation type="submission" date="2025-08" db="UniProtKB">
        <authorList>
            <consortium name="Ensembl"/>
        </authorList>
    </citation>
    <scope>IDENTIFICATION</scope>
</reference>
<keyword evidence="8 11" id="KW-0727">SH2 domain</keyword>
<dbReference type="CDD" id="cd05082">
    <property type="entry name" value="PTKc_Csk"/>
    <property type="match status" value="1"/>
</dbReference>
<keyword evidence="4 13" id="KW-0808">Transferase</keyword>
<dbReference type="FunFam" id="1.10.510.10:FF:000272">
    <property type="entry name" value="Tyrosine-protein kinase"/>
    <property type="match status" value="1"/>
</dbReference>
<dbReference type="InterPro" id="IPR036860">
    <property type="entry name" value="SH2_dom_sf"/>
</dbReference>
<organism evidence="16 17">
    <name type="scientific">Panthera leo</name>
    <name type="common">Lion</name>
    <dbReference type="NCBI Taxonomy" id="9689"/>
    <lineage>
        <taxon>Eukaryota</taxon>
        <taxon>Metazoa</taxon>
        <taxon>Chordata</taxon>
        <taxon>Craniata</taxon>
        <taxon>Vertebrata</taxon>
        <taxon>Euteleostomi</taxon>
        <taxon>Mammalia</taxon>
        <taxon>Eutheria</taxon>
        <taxon>Laurasiatheria</taxon>
        <taxon>Carnivora</taxon>
        <taxon>Feliformia</taxon>
        <taxon>Felidae</taxon>
        <taxon>Pantherinae</taxon>
        <taxon>Panthera</taxon>
    </lineage>
</organism>
<dbReference type="PRINTS" id="PR00109">
    <property type="entry name" value="TYRKINASE"/>
</dbReference>
<comment type="catalytic activity">
    <reaction evidence="10 13">
        <text>L-tyrosyl-[protein] + ATP = O-phospho-L-tyrosyl-[protein] + ADP + H(+)</text>
        <dbReference type="Rhea" id="RHEA:10596"/>
        <dbReference type="Rhea" id="RHEA-COMP:10136"/>
        <dbReference type="Rhea" id="RHEA-COMP:20101"/>
        <dbReference type="ChEBI" id="CHEBI:15378"/>
        <dbReference type="ChEBI" id="CHEBI:30616"/>
        <dbReference type="ChEBI" id="CHEBI:46858"/>
        <dbReference type="ChEBI" id="CHEBI:61978"/>
        <dbReference type="ChEBI" id="CHEBI:456216"/>
        <dbReference type="EC" id="2.7.10.2"/>
    </reaction>
</comment>
<dbReference type="SUPFAM" id="SSF56112">
    <property type="entry name" value="Protein kinase-like (PK-like)"/>
    <property type="match status" value="1"/>
</dbReference>
<dbReference type="PROSITE" id="PS50011">
    <property type="entry name" value="PROTEIN_KINASE_DOM"/>
    <property type="match status" value="1"/>
</dbReference>
<evidence type="ECO:0000256" key="5">
    <source>
        <dbReference type="ARBA" id="ARBA00022741"/>
    </source>
</evidence>
<keyword evidence="7 12" id="KW-0067">ATP-binding</keyword>
<protein>
    <recommendedName>
        <fullName evidence="13">Tyrosine-protein kinase</fullName>
        <ecNumber evidence="13">2.7.10.2</ecNumber>
    </recommendedName>
</protein>